<evidence type="ECO:0000259" key="3">
    <source>
        <dbReference type="Pfam" id="PF13505"/>
    </source>
</evidence>
<dbReference type="Pfam" id="PF13505">
    <property type="entry name" value="OMP_b-brl"/>
    <property type="match status" value="1"/>
</dbReference>
<feature type="chain" id="PRO_5046542140" evidence="2">
    <location>
        <begin position="23"/>
        <end position="211"/>
    </location>
</feature>
<dbReference type="Proteomes" id="UP000619838">
    <property type="component" value="Unassembled WGS sequence"/>
</dbReference>
<sequence length="211" mass="22148">MKKLLCGAVAALCLAPVPAAVAATPYASVSGALSMMGESDVTVNGSEYDEGADFSPGYGIDLALGLDAGTLRLEGEVGYQMHELDSVSQEVMDDFGPFDPDIEDLDAEVLTVMANAYVEAGVPGSLFQPYVMGGLGLASIDFELGEWSEDDTVFAWQAGAGIGIRLLPNMVLDLGYRYFAMDDPEVSVDGYGIEADLDSHNVVAGIRAGIF</sequence>
<gene>
    <name evidence="4" type="ORF">INT08_00425</name>
</gene>
<dbReference type="EMBL" id="JADGII010000001">
    <property type="protein sequence ID" value="MBF0635645.1"/>
    <property type="molecule type" value="Genomic_DNA"/>
</dbReference>
<evidence type="ECO:0000313" key="5">
    <source>
        <dbReference type="Proteomes" id="UP000619838"/>
    </source>
</evidence>
<dbReference type="InterPro" id="IPR011250">
    <property type="entry name" value="OMP/PagP_B-barrel"/>
</dbReference>
<comment type="caution">
    <text evidence="4">The sequence shown here is derived from an EMBL/GenBank/DDBJ whole genome shotgun (WGS) entry which is preliminary data.</text>
</comment>
<organism evidence="4 5">
    <name type="scientific">Prosthecochloris ethylica</name>
    <dbReference type="NCBI Taxonomy" id="2743976"/>
    <lineage>
        <taxon>Bacteria</taxon>
        <taxon>Pseudomonadati</taxon>
        <taxon>Chlorobiota</taxon>
        <taxon>Chlorobiia</taxon>
        <taxon>Chlorobiales</taxon>
        <taxon>Chlorobiaceae</taxon>
        <taxon>Prosthecochloris</taxon>
    </lineage>
</organism>
<keyword evidence="5" id="KW-1185">Reference proteome</keyword>
<feature type="domain" description="Outer membrane protein beta-barrel" evidence="3">
    <location>
        <begin position="8"/>
        <end position="202"/>
    </location>
</feature>
<feature type="signal peptide" evidence="2">
    <location>
        <begin position="1"/>
        <end position="22"/>
    </location>
</feature>
<keyword evidence="1 2" id="KW-0732">Signal</keyword>
<protein>
    <submittedName>
        <fullName evidence="4">Porin family protein</fullName>
    </submittedName>
</protein>
<evidence type="ECO:0000313" key="4">
    <source>
        <dbReference type="EMBL" id="MBF0635645.1"/>
    </source>
</evidence>
<proteinExistence type="predicted"/>
<dbReference type="SUPFAM" id="SSF56925">
    <property type="entry name" value="OMPA-like"/>
    <property type="match status" value="1"/>
</dbReference>
<name>A0ABR9XNV2_9CHLB</name>
<reference evidence="4 5" key="1">
    <citation type="journal article" date="2020" name="Microorganisms">
        <title>Simultaneous Genome Sequencing of Prosthecochloris ethylica and Desulfuromonas acetoxidans within a Syntrophic Mixture Reveals Unique Pili and Protein Interactions.</title>
        <authorList>
            <person name="Kyndt J.A."/>
            <person name="Van Beeumen J.J."/>
            <person name="Meyer T.E."/>
        </authorList>
    </citation>
    <scope>NUCLEOTIDE SEQUENCE [LARGE SCALE GENOMIC DNA]</scope>
    <source>
        <strain evidence="4 5">N3</strain>
    </source>
</reference>
<dbReference type="InterPro" id="IPR027385">
    <property type="entry name" value="Beta-barrel_OMP"/>
</dbReference>
<dbReference type="Gene3D" id="2.40.160.20">
    <property type="match status" value="1"/>
</dbReference>
<evidence type="ECO:0000256" key="2">
    <source>
        <dbReference type="SAM" id="SignalP"/>
    </source>
</evidence>
<dbReference type="RefSeq" id="WP_148037635.1">
    <property type="nucleotide sequence ID" value="NZ_JABVZQ010000002.1"/>
</dbReference>
<evidence type="ECO:0000256" key="1">
    <source>
        <dbReference type="ARBA" id="ARBA00022729"/>
    </source>
</evidence>
<accession>A0ABR9XNV2</accession>